<evidence type="ECO:0000259" key="3">
    <source>
        <dbReference type="Pfam" id="PF00149"/>
    </source>
</evidence>
<evidence type="ECO:0000313" key="6">
    <source>
        <dbReference type="Proteomes" id="UP000198948"/>
    </source>
</evidence>
<dbReference type="CDD" id="cd00845">
    <property type="entry name" value="MPP_UshA_N_like"/>
    <property type="match status" value="1"/>
</dbReference>
<name>A0A1H9QQY7_9LACT</name>
<dbReference type="GO" id="GO:0030288">
    <property type="term" value="C:outer membrane-bounded periplasmic space"/>
    <property type="evidence" value="ECO:0007669"/>
    <property type="project" value="TreeGrafter"/>
</dbReference>
<keyword evidence="2" id="KW-0547">Nucleotide-binding</keyword>
<dbReference type="EMBL" id="FOHA01000002">
    <property type="protein sequence ID" value="SER62830.1"/>
    <property type="molecule type" value="Genomic_DNA"/>
</dbReference>
<dbReference type="Pfam" id="PF00149">
    <property type="entry name" value="Metallophos"/>
    <property type="match status" value="1"/>
</dbReference>
<dbReference type="RefSeq" id="WP_092650139.1">
    <property type="nucleotide sequence ID" value="NZ_FOHA01000002.1"/>
</dbReference>
<dbReference type="InterPro" id="IPR004843">
    <property type="entry name" value="Calcineurin-like_PHP"/>
</dbReference>
<evidence type="ECO:0000313" key="5">
    <source>
        <dbReference type="EMBL" id="SER62830.1"/>
    </source>
</evidence>
<dbReference type="PRINTS" id="PR01607">
    <property type="entry name" value="APYRASEFAMLY"/>
</dbReference>
<dbReference type="OrthoDB" id="9793179at2"/>
<comment type="similarity">
    <text evidence="2">Belongs to the 5'-nucleotidase family.</text>
</comment>
<dbReference type="GO" id="GO:0008768">
    <property type="term" value="F:UDP-sugar diphosphatase activity"/>
    <property type="evidence" value="ECO:0007669"/>
    <property type="project" value="TreeGrafter"/>
</dbReference>
<dbReference type="InterPro" id="IPR008334">
    <property type="entry name" value="5'-Nucleotdase_C"/>
</dbReference>
<dbReference type="PANTHER" id="PTHR11575:SF23">
    <property type="entry name" value="5-NUCLEOTIDASE FAMILY PROTEIN"/>
    <property type="match status" value="1"/>
</dbReference>
<keyword evidence="1" id="KW-0732">Signal</keyword>
<dbReference type="InterPro" id="IPR029052">
    <property type="entry name" value="Metallo-depent_PP-like"/>
</dbReference>
<keyword evidence="6" id="KW-1185">Reference proteome</keyword>
<proteinExistence type="inferred from homology"/>
<dbReference type="GO" id="GO:0009166">
    <property type="term" value="P:nucleotide catabolic process"/>
    <property type="evidence" value="ECO:0007669"/>
    <property type="project" value="InterPro"/>
</dbReference>
<dbReference type="GO" id="GO:0000166">
    <property type="term" value="F:nucleotide binding"/>
    <property type="evidence" value="ECO:0007669"/>
    <property type="project" value="UniProtKB-KW"/>
</dbReference>
<organism evidence="5 6">
    <name type="scientific">Isobaculum melis</name>
    <dbReference type="NCBI Taxonomy" id="142588"/>
    <lineage>
        <taxon>Bacteria</taxon>
        <taxon>Bacillati</taxon>
        <taxon>Bacillota</taxon>
        <taxon>Bacilli</taxon>
        <taxon>Lactobacillales</taxon>
        <taxon>Carnobacteriaceae</taxon>
        <taxon>Isobaculum</taxon>
    </lineage>
</organism>
<dbReference type="Pfam" id="PF02872">
    <property type="entry name" value="5_nucleotid_C"/>
    <property type="match status" value="1"/>
</dbReference>
<gene>
    <name evidence="5" type="ORF">SAMN04488559_102228</name>
</gene>
<accession>A0A1H9QQY7</accession>
<feature type="domain" description="5'-Nucleotidase C-terminal" evidence="4">
    <location>
        <begin position="285"/>
        <end position="416"/>
    </location>
</feature>
<protein>
    <submittedName>
        <fullName evidence="5">2',3'-cyclic-nucleotide 2'-phosphodiesterase/5'-or 3'-nucleotidase, 5'-nucleotidase family</fullName>
    </submittedName>
</protein>
<feature type="domain" description="Calcineurin-like phosphoesterase" evidence="3">
    <location>
        <begin position="5"/>
        <end position="201"/>
    </location>
</feature>
<dbReference type="InterPro" id="IPR006179">
    <property type="entry name" value="5_nucleotidase/apyrase"/>
</dbReference>
<keyword evidence="2" id="KW-0378">Hydrolase</keyword>
<dbReference type="GO" id="GO:0008253">
    <property type="term" value="F:5'-nucleotidase activity"/>
    <property type="evidence" value="ECO:0007669"/>
    <property type="project" value="TreeGrafter"/>
</dbReference>
<dbReference type="InterPro" id="IPR011240">
    <property type="entry name" value="Pesterase_YunD"/>
</dbReference>
<dbReference type="SUPFAM" id="SSF55816">
    <property type="entry name" value="5'-nucleotidase (syn. UDP-sugar hydrolase), C-terminal domain"/>
    <property type="match status" value="1"/>
</dbReference>
<dbReference type="PIRSF" id="PIRSF036361">
    <property type="entry name" value="YunD"/>
    <property type="match status" value="1"/>
</dbReference>
<dbReference type="Proteomes" id="UP000198948">
    <property type="component" value="Unassembled WGS sequence"/>
</dbReference>
<dbReference type="STRING" id="142588.SAMN04488559_102228"/>
<dbReference type="InterPro" id="IPR036907">
    <property type="entry name" value="5'-Nucleotdase_C_sf"/>
</dbReference>
<evidence type="ECO:0000256" key="1">
    <source>
        <dbReference type="ARBA" id="ARBA00022729"/>
    </source>
</evidence>
<evidence type="ECO:0000259" key="4">
    <source>
        <dbReference type="Pfam" id="PF02872"/>
    </source>
</evidence>
<dbReference type="PANTHER" id="PTHR11575">
    <property type="entry name" value="5'-NUCLEOTIDASE-RELATED"/>
    <property type="match status" value="1"/>
</dbReference>
<evidence type="ECO:0000256" key="2">
    <source>
        <dbReference type="RuleBase" id="RU362119"/>
    </source>
</evidence>
<dbReference type="SUPFAM" id="SSF56300">
    <property type="entry name" value="Metallo-dependent phosphatases"/>
    <property type="match status" value="1"/>
</dbReference>
<reference evidence="5 6" key="1">
    <citation type="submission" date="2016-10" db="EMBL/GenBank/DDBJ databases">
        <authorList>
            <person name="de Groot N.N."/>
        </authorList>
    </citation>
    <scope>NUCLEOTIDE SEQUENCE [LARGE SCALE GENOMIC DNA]</scope>
    <source>
        <strain evidence="5 6">DSM 13760</strain>
    </source>
</reference>
<dbReference type="Gene3D" id="3.90.780.10">
    <property type="entry name" value="5'-Nucleotidase, C-terminal domain"/>
    <property type="match status" value="1"/>
</dbReference>
<dbReference type="Gene3D" id="3.60.21.10">
    <property type="match status" value="1"/>
</dbReference>
<dbReference type="AlphaFoldDB" id="A0A1H9QQY7"/>
<sequence>METITIYHTNDLHSHFENWPRISHYLNEQAAQQKQAYIFDIGDAMDRVHPLSEATAGQANIAALNEVPYQAVTIGNNEGIGNSKIELNQLYQEAQFDVILSNLYDHDTGRMPNWVKPYDILITESGFRIGICALTASFPETYGPNGWDVLLPDEVLPALIAELTPQVDTILLLSHLGFREDQRIAKAYPEIAVILGAHTHHLLPEGFWVNQTLLAAAGKFGQYIGEITLSIEAHQIIKKTAVVQEVALLPAREAENEQINHYQLQGEQLLSSQKVANLQTDYPLHWSGESALVKLGLKAMKAYTKTEVAILSAGLFLRPLSAGIVTRKELHELLPHPMRPTRVTLTGANIDRMIREMEKNRHYLRQFPVKGMGFRGKVFGEICYDGISYEAATKTVYWQGKPLDFKKEYTFSTVDHYIYLPFFPTIEICGKTEVLFPYFFRDIYGMYLRKNYPID</sequence>